<dbReference type="AlphaFoldDB" id="A0A5C6M0U1"/>
<reference evidence="1 2" key="1">
    <citation type="submission" date="2019-08" db="EMBL/GenBank/DDBJ databases">
        <title>100 year-old enigma solved: identification of Planctomyces bekefii, the type genus and species of the phylum Planctomycetes.</title>
        <authorList>
            <person name="Svetlana D.N."/>
            <person name="Overmann J."/>
        </authorList>
    </citation>
    <scope>NUCLEOTIDE SEQUENCE [LARGE SCALE GENOMIC DNA]</scope>
    <source>
        <strain evidence="1">Phe10_nw2017</strain>
    </source>
</reference>
<gene>
    <name evidence="1" type="ORF">E3A20_30240</name>
</gene>
<accession>A0A5C6M0U1</accession>
<evidence type="ECO:0000313" key="1">
    <source>
        <dbReference type="EMBL" id="TWW07849.1"/>
    </source>
</evidence>
<comment type="caution">
    <text evidence="1">The sequence shown here is derived from an EMBL/GenBank/DDBJ whole genome shotgun (WGS) entry which is preliminary data.</text>
</comment>
<protein>
    <submittedName>
        <fullName evidence="1">Uncharacterized protein</fullName>
    </submittedName>
</protein>
<name>A0A5C6M0U1_9PLAN</name>
<evidence type="ECO:0000313" key="2">
    <source>
        <dbReference type="Proteomes" id="UP000321083"/>
    </source>
</evidence>
<sequence>GDTRRAAWSFGFCTVLLESES</sequence>
<organism evidence="1 2">
    <name type="scientific">Planctomyces bekefii</name>
    <dbReference type="NCBI Taxonomy" id="1653850"/>
    <lineage>
        <taxon>Bacteria</taxon>
        <taxon>Pseudomonadati</taxon>
        <taxon>Planctomycetota</taxon>
        <taxon>Planctomycetia</taxon>
        <taxon>Planctomycetales</taxon>
        <taxon>Planctomycetaceae</taxon>
        <taxon>Planctomyces</taxon>
    </lineage>
</organism>
<dbReference type="EMBL" id="SRHE01000984">
    <property type="protein sequence ID" value="TWW07849.1"/>
    <property type="molecule type" value="Genomic_DNA"/>
</dbReference>
<keyword evidence="2" id="KW-1185">Reference proteome</keyword>
<proteinExistence type="predicted"/>
<dbReference type="Proteomes" id="UP000321083">
    <property type="component" value="Unassembled WGS sequence"/>
</dbReference>
<reference evidence="1 2" key="2">
    <citation type="submission" date="2019-08" db="EMBL/GenBank/DDBJ databases">
        <authorList>
            <person name="Henke P."/>
        </authorList>
    </citation>
    <scope>NUCLEOTIDE SEQUENCE [LARGE SCALE GENOMIC DNA]</scope>
    <source>
        <strain evidence="1">Phe10_nw2017</strain>
    </source>
</reference>
<feature type="non-terminal residue" evidence="1">
    <location>
        <position position="1"/>
    </location>
</feature>